<evidence type="ECO:0000256" key="1">
    <source>
        <dbReference type="ARBA" id="ARBA00004123"/>
    </source>
</evidence>
<dbReference type="InterPro" id="IPR050987">
    <property type="entry name" value="AtrR-like"/>
</dbReference>
<dbReference type="PANTHER" id="PTHR46910:SF3">
    <property type="entry name" value="HALOTOLERANCE PROTEIN 9-RELATED"/>
    <property type="match status" value="1"/>
</dbReference>
<reference evidence="7 8" key="1">
    <citation type="journal article" date="2018" name="BMC Genomics">
        <title>Genomic evidence for intraspecific hybridization in a clonal and extremely halotolerant yeast.</title>
        <authorList>
            <person name="Gostincar C."/>
            <person name="Stajich J.E."/>
            <person name="Zupancic J."/>
            <person name="Zalar P."/>
            <person name="Gunde-Cimerman N."/>
        </authorList>
    </citation>
    <scope>NUCLEOTIDE SEQUENCE [LARGE SCALE GENOMIC DNA]</scope>
    <source>
        <strain evidence="7 8">EXF-151</strain>
    </source>
</reference>
<dbReference type="Gene3D" id="4.10.240.10">
    <property type="entry name" value="Zn(2)-C6 fungal-type DNA-binding domain"/>
    <property type="match status" value="1"/>
</dbReference>
<keyword evidence="4" id="KW-0539">Nucleus</keyword>
<dbReference type="GO" id="GO:0000981">
    <property type="term" value="F:DNA-binding transcription factor activity, RNA polymerase II-specific"/>
    <property type="evidence" value="ECO:0007669"/>
    <property type="project" value="InterPro"/>
</dbReference>
<evidence type="ECO:0000259" key="6">
    <source>
        <dbReference type="PROSITE" id="PS50048"/>
    </source>
</evidence>
<dbReference type="EMBL" id="QWIN01000819">
    <property type="protein sequence ID" value="RMY46611.1"/>
    <property type="molecule type" value="Genomic_DNA"/>
</dbReference>
<proteinExistence type="predicted"/>
<evidence type="ECO:0000313" key="8">
    <source>
        <dbReference type="Proteomes" id="UP000270230"/>
    </source>
</evidence>
<organism evidence="7 8">
    <name type="scientific">Hortaea werneckii</name>
    <name type="common">Black yeast</name>
    <name type="synonym">Cladosporium werneckii</name>
    <dbReference type="NCBI Taxonomy" id="91943"/>
    <lineage>
        <taxon>Eukaryota</taxon>
        <taxon>Fungi</taxon>
        <taxon>Dikarya</taxon>
        <taxon>Ascomycota</taxon>
        <taxon>Pezizomycotina</taxon>
        <taxon>Dothideomycetes</taxon>
        <taxon>Dothideomycetidae</taxon>
        <taxon>Mycosphaerellales</taxon>
        <taxon>Teratosphaeriaceae</taxon>
        <taxon>Hortaea</taxon>
    </lineage>
</organism>
<dbReference type="SUPFAM" id="SSF57701">
    <property type="entry name" value="Zn2/Cys6 DNA-binding domain"/>
    <property type="match status" value="1"/>
</dbReference>
<dbReference type="GO" id="GO:0005634">
    <property type="term" value="C:nucleus"/>
    <property type="evidence" value="ECO:0007669"/>
    <property type="project" value="UniProtKB-SubCell"/>
</dbReference>
<dbReference type="Proteomes" id="UP000270230">
    <property type="component" value="Unassembled WGS sequence"/>
</dbReference>
<evidence type="ECO:0000256" key="3">
    <source>
        <dbReference type="ARBA" id="ARBA00023125"/>
    </source>
</evidence>
<dbReference type="OrthoDB" id="10261408at2759"/>
<evidence type="ECO:0000256" key="2">
    <source>
        <dbReference type="ARBA" id="ARBA00022723"/>
    </source>
</evidence>
<dbReference type="InterPro" id="IPR036864">
    <property type="entry name" value="Zn2-C6_fun-type_DNA-bd_sf"/>
</dbReference>
<comment type="caution">
    <text evidence="7">The sequence shown here is derived from an EMBL/GenBank/DDBJ whole genome shotgun (WGS) entry which is preliminary data.</text>
</comment>
<keyword evidence="3" id="KW-0238">DNA-binding</keyword>
<keyword evidence="2" id="KW-0479">Metal-binding</keyword>
<dbReference type="AlphaFoldDB" id="A0A3M7C3C8"/>
<gene>
    <name evidence="7" type="ORF">D0865_09178</name>
</gene>
<dbReference type="PROSITE" id="PS00463">
    <property type="entry name" value="ZN2_CY6_FUNGAL_1"/>
    <property type="match status" value="1"/>
</dbReference>
<dbReference type="SMART" id="SM00066">
    <property type="entry name" value="GAL4"/>
    <property type="match status" value="1"/>
</dbReference>
<dbReference type="GO" id="GO:0003677">
    <property type="term" value="F:DNA binding"/>
    <property type="evidence" value="ECO:0007669"/>
    <property type="project" value="UniProtKB-KW"/>
</dbReference>
<evidence type="ECO:0000256" key="4">
    <source>
        <dbReference type="ARBA" id="ARBA00023242"/>
    </source>
</evidence>
<dbReference type="InterPro" id="IPR001138">
    <property type="entry name" value="Zn2Cys6_DnaBD"/>
</dbReference>
<protein>
    <recommendedName>
        <fullName evidence="6">Zn(2)-C6 fungal-type domain-containing protein</fullName>
    </recommendedName>
</protein>
<dbReference type="VEuPathDB" id="FungiDB:BTJ68_05307"/>
<evidence type="ECO:0000313" key="7">
    <source>
        <dbReference type="EMBL" id="RMY46611.1"/>
    </source>
</evidence>
<evidence type="ECO:0000256" key="5">
    <source>
        <dbReference type="SAM" id="MobiDB-lite"/>
    </source>
</evidence>
<feature type="region of interest" description="Disordered" evidence="5">
    <location>
        <begin position="119"/>
        <end position="185"/>
    </location>
</feature>
<feature type="compositionally biased region" description="Basic and acidic residues" evidence="5">
    <location>
        <begin position="119"/>
        <end position="131"/>
    </location>
</feature>
<sequence length="593" mass="66524">MPGVNDHKSRRVLTRNACMRCRARKAKCNGKRPSCQSCLAKGLNCVYDTACEVESCRSTHTCVQDITKMQSLQSQLADMEKQLSSKTADLESCMALIHRFQQATGGELDDMLAKFRAGENMKEPSETRTSSEEPSSATSAKAIPKTRLPPTPESLEDVSDVQLTHQKRRRSGLTPSVRFATSPERDFLERPSSAMWYPQKRQKSFSSTLGLTREPSITQLCPFGSHLSIMQWDSNLTAQFDACLRAGLSALSPAYRAKGNYLLSTPAVDITSDGLLYQVSGLLAIASTDHQGRHFQTWPILNWTRYNVLGALRTALSKSNGGNDILAFIVAILTGWERMHGDPAAFQIHLSALQEMTIEHGARRSSSPFRDSSLVSSPSLPAAGRLPDGFGHLRVLALLPRTLLDLIARLTPRHPHEQDDMNEWRRVSILLAGLRPTSRPAVDALLTGDLGLRVTECVRIATMMFLTLVLAVTNNDHWTQPMLSAIEPTYADTYSLVAEDMVGTVYDEVLLWSLCIFYTIAGHFVERQATCFRRLLRAFMIPLEAESWEKLRSLMYRYLYHPQLDRRLQDIMEIEERKARDELVYEIDDGIPT</sequence>
<feature type="domain" description="Zn(2)-C6 fungal-type" evidence="6">
    <location>
        <begin position="17"/>
        <end position="47"/>
    </location>
</feature>
<dbReference type="Pfam" id="PF00172">
    <property type="entry name" value="Zn_clus"/>
    <property type="match status" value="1"/>
</dbReference>
<dbReference type="GO" id="GO:0008270">
    <property type="term" value="F:zinc ion binding"/>
    <property type="evidence" value="ECO:0007669"/>
    <property type="project" value="InterPro"/>
</dbReference>
<accession>A0A3M7C3C8</accession>
<name>A0A3M7C3C8_HORWE</name>
<dbReference type="PANTHER" id="PTHR46910">
    <property type="entry name" value="TRANSCRIPTION FACTOR PDR1"/>
    <property type="match status" value="1"/>
</dbReference>
<dbReference type="CDD" id="cd00067">
    <property type="entry name" value="GAL4"/>
    <property type="match status" value="1"/>
</dbReference>
<dbReference type="PROSITE" id="PS50048">
    <property type="entry name" value="ZN2_CY6_FUNGAL_2"/>
    <property type="match status" value="1"/>
</dbReference>
<comment type="subcellular location">
    <subcellularLocation>
        <location evidence="1">Nucleus</location>
    </subcellularLocation>
</comment>